<dbReference type="AlphaFoldDB" id="A0A1W6ZLN6"/>
<dbReference type="STRING" id="1235591.CAK95_03560"/>
<accession>A0A1W6ZLN6</accession>
<dbReference type="KEGG" id="psin:CAK95_03560"/>
<dbReference type="GO" id="GO:0042597">
    <property type="term" value="C:periplasmic space"/>
    <property type="evidence" value="ECO:0007669"/>
    <property type="project" value="InterPro"/>
</dbReference>
<dbReference type="Proteomes" id="UP000194137">
    <property type="component" value="Chromosome"/>
</dbReference>
<dbReference type="EMBL" id="CP021112">
    <property type="protein sequence ID" value="ARP98269.1"/>
    <property type="molecule type" value="Genomic_DNA"/>
</dbReference>
<dbReference type="InterPro" id="IPR012899">
    <property type="entry name" value="LTXXQ"/>
</dbReference>
<organism evidence="1 2">
    <name type="scientific">Pseudorhodoplanes sinuspersici</name>
    <dbReference type="NCBI Taxonomy" id="1235591"/>
    <lineage>
        <taxon>Bacteria</taxon>
        <taxon>Pseudomonadati</taxon>
        <taxon>Pseudomonadota</taxon>
        <taxon>Alphaproteobacteria</taxon>
        <taxon>Hyphomicrobiales</taxon>
        <taxon>Pseudorhodoplanes</taxon>
    </lineage>
</organism>
<reference evidence="1 2" key="1">
    <citation type="submission" date="2017-05" db="EMBL/GenBank/DDBJ databases">
        <title>Full genome sequence of Pseudorhodoplanes sinuspersici.</title>
        <authorList>
            <person name="Dastgheib S.M.M."/>
            <person name="Shavandi M."/>
            <person name="Tirandaz H."/>
        </authorList>
    </citation>
    <scope>NUCLEOTIDE SEQUENCE [LARGE SCALE GENOMIC DNA]</scope>
    <source>
        <strain evidence="1 2">RIPI110</strain>
    </source>
</reference>
<gene>
    <name evidence="1" type="ORF">CAK95_03560</name>
</gene>
<keyword evidence="2" id="KW-1185">Reference proteome</keyword>
<name>A0A1W6ZLN6_9HYPH</name>
<protein>
    <recommendedName>
        <fullName evidence="3">LTXXQ motif family protein</fullName>
    </recommendedName>
</protein>
<evidence type="ECO:0000313" key="1">
    <source>
        <dbReference type="EMBL" id="ARP98269.1"/>
    </source>
</evidence>
<evidence type="ECO:0008006" key="3">
    <source>
        <dbReference type="Google" id="ProtNLM"/>
    </source>
</evidence>
<sequence length="208" mass="21742">MDSSVAQLLETDMKKLLLIGGIATAAVLGGGWALAQTSGHGPGAFGPAGMHGQMGPGIHGQMGQGMHGQMGPGMRGQMGRGMHGSPGLTQFDPAQLDTLKTELGITTAQEPAWTKYTTALQDAATTMKTTREGVDPDAVSKMSPQDRFAFVSKIREQGQKQFETVKTAANELLATLDDSQKAKAQDTLPGLAFGPGMRGAMSGPQHRH</sequence>
<dbReference type="Pfam" id="PF07813">
    <property type="entry name" value="LTXXQ"/>
    <property type="match status" value="1"/>
</dbReference>
<evidence type="ECO:0000313" key="2">
    <source>
        <dbReference type="Proteomes" id="UP000194137"/>
    </source>
</evidence>
<proteinExistence type="predicted"/>